<dbReference type="SUPFAM" id="SSF52402">
    <property type="entry name" value="Adenine nucleotide alpha hydrolases-like"/>
    <property type="match status" value="2"/>
</dbReference>
<reference evidence="3 6" key="2">
    <citation type="submission" date="2018-01" db="EMBL/GenBank/DDBJ databases">
        <title>Complete genome sequence of Caulobacter flavus RHGG3.</title>
        <authorList>
            <person name="Yang E."/>
        </authorList>
    </citation>
    <scope>NUCLEOTIDE SEQUENCE [LARGE SCALE GENOMIC DNA]</scope>
    <source>
        <strain evidence="3 6">RHGG3</strain>
    </source>
</reference>
<evidence type="ECO:0000313" key="6">
    <source>
        <dbReference type="Proteomes" id="UP000281192"/>
    </source>
</evidence>
<sequence>MSWARIMAPLAGARPDEGVLRAAAELAGAFDAELAAVHAPADVADLMPWMGEGFMGGVQVTALESLKEAAVEGAHAVEAMVAAVGYPKSRVTTLESPVWAGLAMECRLSDVIVFDSAAARGKGPLAEAFQQMIADEQRPVVVARDGLKVGGTALVAWDGGKEASRALRTALPLLQKASRVVVAGAPAASSRSFELARMVDFLAARGVSAQVRVLEGSHDAAKLLLEAARAEGADFLVAGAFGHPRLQEFIFGGTTRSLLNADGPSLFLSH</sequence>
<dbReference type="AlphaFoldDB" id="A0A2N5CLF5"/>
<evidence type="ECO:0000259" key="2">
    <source>
        <dbReference type="Pfam" id="PF00582"/>
    </source>
</evidence>
<dbReference type="InterPro" id="IPR006016">
    <property type="entry name" value="UspA"/>
</dbReference>
<evidence type="ECO:0000256" key="1">
    <source>
        <dbReference type="ARBA" id="ARBA00008791"/>
    </source>
</evidence>
<comment type="similarity">
    <text evidence="1">Belongs to the universal stress protein A family.</text>
</comment>
<dbReference type="EMBL" id="PJRQ01000052">
    <property type="protein sequence ID" value="PLR06573.1"/>
    <property type="molecule type" value="Genomic_DNA"/>
</dbReference>
<keyword evidence="6" id="KW-1185">Reference proteome</keyword>
<gene>
    <name evidence="3" type="ORF">C1707_20300</name>
    <name evidence="4" type="ORF">CFHF_25670</name>
</gene>
<proteinExistence type="inferred from homology"/>
<evidence type="ECO:0000313" key="3">
    <source>
        <dbReference type="EMBL" id="AYV48413.1"/>
    </source>
</evidence>
<dbReference type="CDD" id="cd00293">
    <property type="entry name" value="USP-like"/>
    <property type="match status" value="1"/>
</dbReference>
<dbReference type="EMBL" id="CP026100">
    <property type="protein sequence ID" value="AYV48413.1"/>
    <property type="molecule type" value="Genomic_DNA"/>
</dbReference>
<dbReference type="OrthoDB" id="9804721at2"/>
<dbReference type="KEGG" id="cfh:C1707_20300"/>
<name>A0A2N5CLF5_9CAUL</name>
<organism evidence="4 5">
    <name type="scientific">Caulobacter flavus</name>
    <dbReference type="NCBI Taxonomy" id="1679497"/>
    <lineage>
        <taxon>Bacteria</taxon>
        <taxon>Pseudomonadati</taxon>
        <taxon>Pseudomonadota</taxon>
        <taxon>Alphaproteobacteria</taxon>
        <taxon>Caulobacterales</taxon>
        <taxon>Caulobacteraceae</taxon>
        <taxon>Caulobacter</taxon>
    </lineage>
</organism>
<dbReference type="Pfam" id="PF00582">
    <property type="entry name" value="Usp"/>
    <property type="match status" value="1"/>
</dbReference>
<evidence type="ECO:0000313" key="5">
    <source>
        <dbReference type="Proteomes" id="UP000234483"/>
    </source>
</evidence>
<accession>A0A2N5CLF5</accession>
<feature type="domain" description="UspA" evidence="2">
    <location>
        <begin position="154"/>
        <end position="260"/>
    </location>
</feature>
<protein>
    <submittedName>
        <fullName evidence="4">Universal stress protein UspA</fullName>
    </submittedName>
</protein>
<reference evidence="4 5" key="1">
    <citation type="submission" date="2017-12" db="EMBL/GenBank/DDBJ databases">
        <title>The genome sequence of Caulobacter flavus CGMCC1 15093.</title>
        <authorList>
            <person name="Gao J."/>
            <person name="Mao X."/>
            <person name="Sun J."/>
        </authorList>
    </citation>
    <scope>NUCLEOTIDE SEQUENCE [LARGE SCALE GENOMIC DNA]</scope>
    <source>
        <strain evidence="4 5">CGMCC1 15093</strain>
    </source>
</reference>
<dbReference type="RefSeq" id="WP_101715750.1">
    <property type="nucleotide sequence ID" value="NZ_CP026100.1"/>
</dbReference>
<dbReference type="Proteomes" id="UP000281192">
    <property type="component" value="Chromosome"/>
</dbReference>
<dbReference type="Proteomes" id="UP000234483">
    <property type="component" value="Unassembled WGS sequence"/>
</dbReference>
<dbReference type="PANTHER" id="PTHR46268">
    <property type="entry name" value="STRESS RESPONSE PROTEIN NHAX"/>
    <property type="match status" value="1"/>
</dbReference>
<dbReference type="Gene3D" id="3.40.50.12370">
    <property type="match status" value="1"/>
</dbReference>
<evidence type="ECO:0000313" key="4">
    <source>
        <dbReference type="EMBL" id="PLR06573.1"/>
    </source>
</evidence>
<dbReference type="PANTHER" id="PTHR46268:SF15">
    <property type="entry name" value="UNIVERSAL STRESS PROTEIN HP_0031"/>
    <property type="match status" value="1"/>
</dbReference>